<gene>
    <name evidence="2" type="ORF">PCOR1329_LOCUS51224</name>
</gene>
<proteinExistence type="predicted"/>
<keyword evidence="3" id="KW-1185">Reference proteome</keyword>
<evidence type="ECO:0000256" key="1">
    <source>
        <dbReference type="SAM" id="MobiDB-lite"/>
    </source>
</evidence>
<comment type="caution">
    <text evidence="2">The sequence shown here is derived from an EMBL/GenBank/DDBJ whole genome shotgun (WGS) entry which is preliminary data.</text>
</comment>
<organism evidence="2 3">
    <name type="scientific">Prorocentrum cordatum</name>
    <dbReference type="NCBI Taxonomy" id="2364126"/>
    <lineage>
        <taxon>Eukaryota</taxon>
        <taxon>Sar</taxon>
        <taxon>Alveolata</taxon>
        <taxon>Dinophyceae</taxon>
        <taxon>Prorocentrales</taxon>
        <taxon>Prorocentraceae</taxon>
        <taxon>Prorocentrum</taxon>
    </lineage>
</organism>
<reference evidence="2" key="1">
    <citation type="submission" date="2023-10" db="EMBL/GenBank/DDBJ databases">
        <authorList>
            <person name="Chen Y."/>
            <person name="Shah S."/>
            <person name="Dougan E. K."/>
            <person name="Thang M."/>
            <person name="Chan C."/>
        </authorList>
    </citation>
    <scope>NUCLEOTIDE SEQUENCE [LARGE SCALE GENOMIC DNA]</scope>
</reference>
<feature type="compositionally biased region" description="Acidic residues" evidence="1">
    <location>
        <begin position="368"/>
        <end position="381"/>
    </location>
</feature>
<feature type="region of interest" description="Disordered" evidence="1">
    <location>
        <begin position="350"/>
        <end position="393"/>
    </location>
</feature>
<protein>
    <submittedName>
        <fullName evidence="2">Uncharacterized protein</fullName>
    </submittedName>
</protein>
<dbReference type="EMBL" id="CAUYUJ010016209">
    <property type="protein sequence ID" value="CAK0862924.1"/>
    <property type="molecule type" value="Genomic_DNA"/>
</dbReference>
<name>A0ABN9USB7_9DINO</name>
<accession>A0ABN9USB7</accession>
<evidence type="ECO:0000313" key="2">
    <source>
        <dbReference type="EMBL" id="CAK0862924.1"/>
    </source>
</evidence>
<dbReference type="Proteomes" id="UP001189429">
    <property type="component" value="Unassembled WGS sequence"/>
</dbReference>
<sequence length="393" mass="43196">MGHTRTGSGTEVAGGETPFWIGDMSNDYPASLSDLFSSPCESRPCVLPPYLPGVGIDMASYFACLWDTLQVLLDTAATHTQFIHALEHKNEKLFLKYCEREDMESLACRSLAEQANLIDSQFDVLTCSVAALGQQVSELRSEITDEVPSVTLVNAKLDAMRGLLRCSCAQLRDDVAQQLQLARAYCDDSFAKLDVSTSSNLARLLDKPLAKLWDDCQELVNASRDEVSEFMSRIRDQLMLDAADQVSACVRSDVAQSLAKIKQDMQEHTAQTHGQVVVHEEALHKIQQNMREHTALVATHEEALRQMAAMLGTIASRNTELISYAVGSAMTQLLESEVISSAVRAEIGRASVRGTCPRPPAPDHSPSDDDGGGSLDEEWYDADGQRCTTHWSR</sequence>
<evidence type="ECO:0000313" key="3">
    <source>
        <dbReference type="Proteomes" id="UP001189429"/>
    </source>
</evidence>